<gene>
    <name evidence="1" type="ORF">M9H77_19308</name>
</gene>
<keyword evidence="2" id="KW-1185">Reference proteome</keyword>
<proteinExistence type="predicted"/>
<evidence type="ECO:0000313" key="2">
    <source>
        <dbReference type="Proteomes" id="UP001060085"/>
    </source>
</evidence>
<dbReference type="EMBL" id="CM044704">
    <property type="protein sequence ID" value="KAI5669455.1"/>
    <property type="molecule type" value="Genomic_DNA"/>
</dbReference>
<protein>
    <submittedName>
        <fullName evidence="1">Uncharacterized protein</fullName>
    </submittedName>
</protein>
<dbReference type="Proteomes" id="UP001060085">
    <property type="component" value="Linkage Group LG04"/>
</dbReference>
<organism evidence="1 2">
    <name type="scientific">Catharanthus roseus</name>
    <name type="common">Madagascar periwinkle</name>
    <name type="synonym">Vinca rosea</name>
    <dbReference type="NCBI Taxonomy" id="4058"/>
    <lineage>
        <taxon>Eukaryota</taxon>
        <taxon>Viridiplantae</taxon>
        <taxon>Streptophyta</taxon>
        <taxon>Embryophyta</taxon>
        <taxon>Tracheophyta</taxon>
        <taxon>Spermatophyta</taxon>
        <taxon>Magnoliopsida</taxon>
        <taxon>eudicotyledons</taxon>
        <taxon>Gunneridae</taxon>
        <taxon>Pentapetalae</taxon>
        <taxon>asterids</taxon>
        <taxon>lamiids</taxon>
        <taxon>Gentianales</taxon>
        <taxon>Apocynaceae</taxon>
        <taxon>Rauvolfioideae</taxon>
        <taxon>Vinceae</taxon>
        <taxon>Catharanthinae</taxon>
        <taxon>Catharanthus</taxon>
    </lineage>
</organism>
<reference evidence="2" key="1">
    <citation type="journal article" date="2023" name="Nat. Plants">
        <title>Single-cell RNA sequencing provides a high-resolution roadmap for understanding the multicellular compartmentation of specialized metabolism.</title>
        <authorList>
            <person name="Sun S."/>
            <person name="Shen X."/>
            <person name="Li Y."/>
            <person name="Li Y."/>
            <person name="Wang S."/>
            <person name="Li R."/>
            <person name="Zhang H."/>
            <person name="Shen G."/>
            <person name="Guo B."/>
            <person name="Wei J."/>
            <person name="Xu J."/>
            <person name="St-Pierre B."/>
            <person name="Chen S."/>
            <person name="Sun C."/>
        </authorList>
    </citation>
    <scope>NUCLEOTIDE SEQUENCE [LARGE SCALE GENOMIC DNA]</scope>
</reference>
<comment type="caution">
    <text evidence="1">The sequence shown here is derived from an EMBL/GenBank/DDBJ whole genome shotgun (WGS) entry which is preliminary data.</text>
</comment>
<name>A0ACC0B9X0_CATRO</name>
<accession>A0ACC0B9X0</accession>
<sequence>MKIRLTLLPVPKTRIGDLTMYIPSRCIPATKNPLNGKFSSIPCPLVSTARLKQYLHFLNDVRNRCTMNSNYRHCDGNILRSIYQSYFSKLGIHECSKMCVFIPSIAEPLAALLLLHYVFGDQVDRIYRVQGSLELSFFRVIFIIRFRLTRNGIISVRAVNLIVIVIDGIVQHRRFIIFWQNNAQLLCVIFKDNAQQSCVILEDNT</sequence>
<evidence type="ECO:0000313" key="1">
    <source>
        <dbReference type="EMBL" id="KAI5669455.1"/>
    </source>
</evidence>